<evidence type="ECO:0000313" key="1">
    <source>
        <dbReference type="EMBL" id="KAB1443629.1"/>
    </source>
</evidence>
<keyword evidence="2" id="KW-1185">Reference proteome</keyword>
<dbReference type="Proteomes" id="UP000438699">
    <property type="component" value="Unassembled WGS sequence"/>
</dbReference>
<dbReference type="AlphaFoldDB" id="A0A6N6N8S6"/>
<dbReference type="InterPro" id="IPR010877">
    <property type="entry name" value="Phage_Mu_Gp46"/>
</dbReference>
<reference evidence="1 2" key="1">
    <citation type="journal article" date="2017" name="Int. J. Syst. Evol. Microbiol.">
        <title>Desulfovibrio senegalensis sp. nov., a mesophilic sulfate reducer isolated from marine sediment.</title>
        <authorList>
            <person name="Thioye A."/>
            <person name="Gam Z.B.A."/>
            <person name="Mbengue M."/>
            <person name="Cayol J.L."/>
            <person name="Joseph-Bartoli M."/>
            <person name="Toure-Kane C."/>
            <person name="Labat M."/>
        </authorList>
    </citation>
    <scope>NUCLEOTIDE SEQUENCE [LARGE SCALE GENOMIC DNA]</scope>
    <source>
        <strain evidence="1 2">DSM 101509</strain>
    </source>
</reference>
<accession>A0A6N6N8S6</accession>
<dbReference type="EMBL" id="WAIE01000001">
    <property type="protein sequence ID" value="KAB1443629.1"/>
    <property type="molecule type" value="Genomic_DNA"/>
</dbReference>
<comment type="caution">
    <text evidence="1">The sequence shown here is derived from an EMBL/GenBank/DDBJ whole genome shotgun (WGS) entry which is preliminary data.</text>
</comment>
<gene>
    <name evidence="1" type="ORF">F8A88_05155</name>
</gene>
<dbReference type="Pfam" id="PF07409">
    <property type="entry name" value="GP46"/>
    <property type="match status" value="1"/>
</dbReference>
<proteinExistence type="predicted"/>
<evidence type="ECO:0000313" key="2">
    <source>
        <dbReference type="Proteomes" id="UP000438699"/>
    </source>
</evidence>
<protein>
    <submittedName>
        <fullName evidence="1">Uncharacterized protein</fullName>
    </submittedName>
</protein>
<dbReference type="RefSeq" id="WP_151150002.1">
    <property type="nucleotide sequence ID" value="NZ_WAIE01000001.1"/>
</dbReference>
<sequence length="125" mass="13940">MIARIEQNADGCGFDLVRDPDTGRIQLSGTEQQRQTSLTIMSVFSNRLAEGGDELPARRGYWGDYLLPRIAGSEDRLGSKLWTLSREVIRQQVGRTKRTGCDEMHQANAWGNFAGRGLATDVNRV</sequence>
<organism evidence="1 2">
    <name type="scientific">Pseudodesulfovibrio senegalensis</name>
    <dbReference type="NCBI Taxonomy" id="1721087"/>
    <lineage>
        <taxon>Bacteria</taxon>
        <taxon>Pseudomonadati</taxon>
        <taxon>Thermodesulfobacteriota</taxon>
        <taxon>Desulfovibrionia</taxon>
        <taxon>Desulfovibrionales</taxon>
        <taxon>Desulfovibrionaceae</taxon>
    </lineage>
</organism>
<dbReference type="OrthoDB" id="5677166at2"/>
<name>A0A6N6N8S6_9BACT</name>